<name>A0A3E2NVB0_9SPHI</name>
<comment type="caution">
    <text evidence="1">The sequence shown here is derived from an EMBL/GenBank/DDBJ whole genome shotgun (WGS) entry which is preliminary data.</text>
</comment>
<reference evidence="1 2" key="1">
    <citation type="submission" date="2018-08" db="EMBL/GenBank/DDBJ databases">
        <title>Mucilaginibacter terrae sp. nov., isolated from manganese diggings.</title>
        <authorList>
            <person name="Huang Y."/>
            <person name="Zhou Z."/>
        </authorList>
    </citation>
    <scope>NUCLEOTIDE SEQUENCE [LARGE SCALE GENOMIC DNA]</scope>
    <source>
        <strain evidence="1 2">ZH6</strain>
    </source>
</reference>
<dbReference type="RefSeq" id="WP_117381692.1">
    <property type="nucleotide sequence ID" value="NZ_QWDE01000001.1"/>
</dbReference>
<organism evidence="1 2">
    <name type="scientific">Mucilaginibacter terrenus</name>
    <dbReference type="NCBI Taxonomy" id="2482727"/>
    <lineage>
        <taxon>Bacteria</taxon>
        <taxon>Pseudomonadati</taxon>
        <taxon>Bacteroidota</taxon>
        <taxon>Sphingobacteriia</taxon>
        <taxon>Sphingobacteriales</taxon>
        <taxon>Sphingobacteriaceae</taxon>
        <taxon>Mucilaginibacter</taxon>
    </lineage>
</organism>
<proteinExistence type="predicted"/>
<keyword evidence="2" id="KW-1185">Reference proteome</keyword>
<dbReference type="AlphaFoldDB" id="A0A3E2NVB0"/>
<evidence type="ECO:0000313" key="1">
    <source>
        <dbReference type="EMBL" id="RFZ84790.1"/>
    </source>
</evidence>
<evidence type="ECO:0000313" key="2">
    <source>
        <dbReference type="Proteomes" id="UP000260823"/>
    </source>
</evidence>
<protein>
    <submittedName>
        <fullName evidence="1">Uncharacterized protein</fullName>
    </submittedName>
</protein>
<sequence>MDKYPSTAELRPEIVKAIKEYGTGTFFSPDGRFRLVIEYGEAFGMYLVDFYYLYIWMHYSFSIPDSEVREVAA</sequence>
<dbReference type="EMBL" id="QWDE01000001">
    <property type="protein sequence ID" value="RFZ84790.1"/>
    <property type="molecule type" value="Genomic_DNA"/>
</dbReference>
<accession>A0A3E2NVB0</accession>
<dbReference type="Proteomes" id="UP000260823">
    <property type="component" value="Unassembled WGS sequence"/>
</dbReference>
<gene>
    <name evidence="1" type="ORF">DYU05_04060</name>
</gene>